<reference evidence="2 3" key="1">
    <citation type="submission" date="2018-09" db="EMBL/GenBank/DDBJ databases">
        <title>Genomic Encyclopedia of Type Strains, Phase III (KMG-III): the genomes of soil and plant-associated and newly described type strains.</title>
        <authorList>
            <person name="Whitman W."/>
        </authorList>
    </citation>
    <scope>NUCLEOTIDE SEQUENCE [LARGE SCALE GENOMIC DNA]</scope>
    <source>
        <strain evidence="2 3">CECT 7938</strain>
    </source>
</reference>
<name>A0A420ALM5_SPHD1</name>
<evidence type="ECO:0000313" key="2">
    <source>
        <dbReference type="EMBL" id="RKE45350.1"/>
    </source>
</evidence>
<keyword evidence="1" id="KW-1133">Transmembrane helix</keyword>
<dbReference type="RefSeq" id="WP_120261098.1">
    <property type="nucleotide sequence ID" value="NZ_RAPY01000005.1"/>
</dbReference>
<dbReference type="EMBL" id="RAPY01000005">
    <property type="protein sequence ID" value="RKE45350.1"/>
    <property type="molecule type" value="Genomic_DNA"/>
</dbReference>
<feature type="transmembrane region" description="Helical" evidence="1">
    <location>
        <begin position="79"/>
        <end position="97"/>
    </location>
</feature>
<comment type="caution">
    <text evidence="2">The sequence shown here is derived from an EMBL/GenBank/DDBJ whole genome shotgun (WGS) entry which is preliminary data.</text>
</comment>
<feature type="transmembrane region" description="Helical" evidence="1">
    <location>
        <begin position="12"/>
        <end position="34"/>
    </location>
</feature>
<sequence length="338" mass="39507">MRTTKISQLTAYWVLNKTFILFVLGLGIIVSILIKMNVHVWGRLSIRHLIALIGPYLISFTVFWLMIRLCWRQSSTIKIGILLVLVLWIGYSADFWYEYAYHWLPEKGVNFVGKITPRRLIQFNNRVFVGNTLVIVIAFIVQFLTHYLSFRTRFKRRSNALNTTIVSARLSDHFTRQWIKIVQDNKVLHRPETIHLLQYMIDIVANKKLKVAIAEEWMQLRVMASCFTDRTVLFEGEHLLASADWNRSIPAAALLSWFENALDHSPKGEKYIIWITWCRKDTKLQLQMRNTVATARSHGHSGTGTQMVQQLFDQLLPGNYKIEYINHANMFTVQLSFM</sequence>
<keyword evidence="3" id="KW-1185">Reference proteome</keyword>
<dbReference type="OrthoDB" id="712664at2"/>
<gene>
    <name evidence="2" type="ORF">DFQ12_4422</name>
</gene>
<evidence type="ECO:0000256" key="1">
    <source>
        <dbReference type="SAM" id="Phobius"/>
    </source>
</evidence>
<keyword evidence="1" id="KW-0472">Membrane</keyword>
<evidence type="ECO:0000313" key="3">
    <source>
        <dbReference type="Proteomes" id="UP000286246"/>
    </source>
</evidence>
<feature type="transmembrane region" description="Helical" evidence="1">
    <location>
        <begin position="127"/>
        <end position="148"/>
    </location>
</feature>
<feature type="transmembrane region" description="Helical" evidence="1">
    <location>
        <begin position="46"/>
        <end position="67"/>
    </location>
</feature>
<organism evidence="2 3">
    <name type="scientific">Sphingobacterium detergens</name>
    <dbReference type="NCBI Taxonomy" id="1145106"/>
    <lineage>
        <taxon>Bacteria</taxon>
        <taxon>Pseudomonadati</taxon>
        <taxon>Bacteroidota</taxon>
        <taxon>Sphingobacteriia</taxon>
        <taxon>Sphingobacteriales</taxon>
        <taxon>Sphingobacteriaceae</taxon>
        <taxon>Sphingobacterium</taxon>
    </lineage>
</organism>
<evidence type="ECO:0008006" key="4">
    <source>
        <dbReference type="Google" id="ProtNLM"/>
    </source>
</evidence>
<accession>A0A420ALM5</accession>
<dbReference type="AlphaFoldDB" id="A0A420ALM5"/>
<proteinExistence type="predicted"/>
<keyword evidence="1" id="KW-0812">Transmembrane</keyword>
<protein>
    <recommendedName>
        <fullName evidence="4">GHKL domain-containing protein</fullName>
    </recommendedName>
</protein>
<dbReference type="Proteomes" id="UP000286246">
    <property type="component" value="Unassembled WGS sequence"/>
</dbReference>